<feature type="compositionally biased region" description="Basic residues" evidence="1">
    <location>
        <begin position="172"/>
        <end position="186"/>
    </location>
</feature>
<keyword evidence="4" id="KW-1185">Reference proteome</keyword>
<comment type="caution">
    <text evidence="3">The sequence shown here is derived from an EMBL/GenBank/DDBJ whole genome shotgun (WGS) entry which is preliminary data.</text>
</comment>
<evidence type="ECO:0000313" key="4">
    <source>
        <dbReference type="Proteomes" id="UP001530293"/>
    </source>
</evidence>
<feature type="region of interest" description="Disordered" evidence="1">
    <location>
        <begin position="138"/>
        <end position="196"/>
    </location>
</feature>
<proteinExistence type="predicted"/>
<feature type="compositionally biased region" description="Polar residues" evidence="1">
    <location>
        <begin position="378"/>
        <end position="387"/>
    </location>
</feature>
<feature type="region of interest" description="Disordered" evidence="1">
    <location>
        <begin position="355"/>
        <end position="401"/>
    </location>
</feature>
<gene>
    <name evidence="3" type="ORF">ACHAWU_009023</name>
</gene>
<feature type="transmembrane region" description="Helical" evidence="2">
    <location>
        <begin position="48"/>
        <end position="65"/>
    </location>
</feature>
<reference evidence="3 4" key="1">
    <citation type="submission" date="2024-10" db="EMBL/GenBank/DDBJ databases">
        <title>Updated reference genomes for cyclostephanoid diatoms.</title>
        <authorList>
            <person name="Roberts W.R."/>
            <person name="Alverson A.J."/>
        </authorList>
    </citation>
    <scope>NUCLEOTIDE SEQUENCE [LARGE SCALE GENOMIC DNA]</scope>
    <source>
        <strain evidence="3 4">AJA232-27</strain>
    </source>
</reference>
<protein>
    <submittedName>
        <fullName evidence="3">Uncharacterized protein</fullName>
    </submittedName>
</protein>
<dbReference type="AlphaFoldDB" id="A0ABD3MG50"/>
<dbReference type="Proteomes" id="UP001530293">
    <property type="component" value="Unassembled WGS sequence"/>
</dbReference>
<keyword evidence="2" id="KW-1133">Transmembrane helix</keyword>
<organism evidence="3 4">
    <name type="scientific">Discostella pseudostelligera</name>
    <dbReference type="NCBI Taxonomy" id="259834"/>
    <lineage>
        <taxon>Eukaryota</taxon>
        <taxon>Sar</taxon>
        <taxon>Stramenopiles</taxon>
        <taxon>Ochrophyta</taxon>
        <taxon>Bacillariophyta</taxon>
        <taxon>Coscinodiscophyceae</taxon>
        <taxon>Thalassiosirophycidae</taxon>
        <taxon>Stephanodiscales</taxon>
        <taxon>Stephanodiscaceae</taxon>
        <taxon>Discostella</taxon>
    </lineage>
</organism>
<evidence type="ECO:0000313" key="3">
    <source>
        <dbReference type="EMBL" id="KAL3761858.1"/>
    </source>
</evidence>
<feature type="compositionally biased region" description="Low complexity" evidence="1">
    <location>
        <begin position="367"/>
        <end position="377"/>
    </location>
</feature>
<feature type="transmembrane region" description="Helical" evidence="2">
    <location>
        <begin position="317"/>
        <end position="337"/>
    </location>
</feature>
<accession>A0ABD3MG50</accession>
<dbReference type="EMBL" id="JALLBG020000146">
    <property type="protein sequence ID" value="KAL3761858.1"/>
    <property type="molecule type" value="Genomic_DNA"/>
</dbReference>
<feature type="compositionally biased region" description="Basic and acidic residues" evidence="1">
    <location>
        <begin position="148"/>
        <end position="171"/>
    </location>
</feature>
<keyword evidence="2" id="KW-0472">Membrane</keyword>
<evidence type="ECO:0000256" key="2">
    <source>
        <dbReference type="SAM" id="Phobius"/>
    </source>
</evidence>
<name>A0ABD3MG50_9STRA</name>
<keyword evidence="2" id="KW-0812">Transmembrane</keyword>
<sequence length="401" mass="45367">MLRRRAADLPTTLAEPRAAADGSVKSIKLETPLAKAIRSADGYTKVSYAWMFASILFIWLGFTWIRRNSASMVLDCHAGGCTLTIYTPYSFQPKSSFGGVGGKKSFQRTTKIEISRDQLVRAENVKWDPRSNIIVENYGINAPPNTDGIRDNGDEDYDERRLPNDRRPIKPKDKRKYKQKYPKYKKNQGNWNSGPDANGNYDSYVIVLRNSLPIVENEDPDDPNNHDVIASQRRQRQMAAQRLSAMNDPNSLSSLLAPFILSTNGETLEFTIHPRDFNLGKTRRLARTSAAQINAYTKRRRAHCILRESRPVAWQGLTLLILGIFSATLCVLIGQFWEEYDPTKMGSYKSRMAEMRRREEAMKKRQAAAASRRTTTRPTSNGNTPWSGTARGGGGVQKRRE</sequence>
<feature type="compositionally biased region" description="Gly residues" evidence="1">
    <location>
        <begin position="390"/>
        <end position="401"/>
    </location>
</feature>
<evidence type="ECO:0000256" key="1">
    <source>
        <dbReference type="SAM" id="MobiDB-lite"/>
    </source>
</evidence>